<dbReference type="AlphaFoldDB" id="A0A1C1CKB8"/>
<dbReference type="VEuPathDB" id="FungiDB:CLCR_11328"/>
<dbReference type="Proteomes" id="UP000094526">
    <property type="component" value="Unassembled WGS sequence"/>
</dbReference>
<name>A0A1C1CKB8_9EURO</name>
<keyword evidence="2" id="KW-1185">Reference proteome</keyword>
<proteinExistence type="predicted"/>
<sequence length="87" mass="9676">MAPSTGSTGYKVLTPDQVSHFMQHGYVVIEQCFSKEASDEWTKDVWTRLGIRPCGHDDVPDFAPKAWDAICDLVGGEDRVTEMSKAE</sequence>
<evidence type="ECO:0000313" key="1">
    <source>
        <dbReference type="EMBL" id="OCT48955.1"/>
    </source>
</evidence>
<accession>A0A1C1CKB8</accession>
<protein>
    <recommendedName>
        <fullName evidence="3">Phytanoyl-CoA dioxygenase</fullName>
    </recommendedName>
</protein>
<dbReference type="OrthoDB" id="4664297at2759"/>
<dbReference type="SUPFAM" id="SSF51197">
    <property type="entry name" value="Clavaminate synthase-like"/>
    <property type="match status" value="1"/>
</dbReference>
<dbReference type="VEuPathDB" id="FungiDB:G647_02952"/>
<dbReference type="Gene3D" id="2.60.120.620">
    <property type="entry name" value="q2cbj1_9rhob like domain"/>
    <property type="match status" value="1"/>
</dbReference>
<organism evidence="1 2">
    <name type="scientific">Cladophialophora carrionii</name>
    <dbReference type="NCBI Taxonomy" id="86049"/>
    <lineage>
        <taxon>Eukaryota</taxon>
        <taxon>Fungi</taxon>
        <taxon>Dikarya</taxon>
        <taxon>Ascomycota</taxon>
        <taxon>Pezizomycotina</taxon>
        <taxon>Eurotiomycetes</taxon>
        <taxon>Chaetothyriomycetidae</taxon>
        <taxon>Chaetothyriales</taxon>
        <taxon>Herpotrichiellaceae</taxon>
        <taxon>Cladophialophora</taxon>
    </lineage>
</organism>
<comment type="caution">
    <text evidence="1">The sequence shown here is derived from an EMBL/GenBank/DDBJ whole genome shotgun (WGS) entry which is preliminary data.</text>
</comment>
<reference evidence="2" key="1">
    <citation type="submission" date="2015-07" db="EMBL/GenBank/DDBJ databases">
        <authorList>
            <person name="Teixeira M.M."/>
            <person name="Souza R.C."/>
            <person name="Almeida L.G."/>
            <person name="Vicente V.A."/>
            <person name="de Hoog S."/>
            <person name="Bocca A.L."/>
            <person name="de Almeida S.R."/>
            <person name="Vasconcelos A.T."/>
            <person name="Felipe M.S."/>
        </authorList>
    </citation>
    <scope>NUCLEOTIDE SEQUENCE [LARGE SCALE GENOMIC DNA]</scope>
    <source>
        <strain evidence="2">KSF</strain>
    </source>
</reference>
<gene>
    <name evidence="1" type="ORF">CLCR_11328</name>
</gene>
<evidence type="ECO:0008006" key="3">
    <source>
        <dbReference type="Google" id="ProtNLM"/>
    </source>
</evidence>
<dbReference type="EMBL" id="LGRB01000011">
    <property type="protein sequence ID" value="OCT48955.1"/>
    <property type="molecule type" value="Genomic_DNA"/>
</dbReference>
<evidence type="ECO:0000313" key="2">
    <source>
        <dbReference type="Proteomes" id="UP000094526"/>
    </source>
</evidence>